<evidence type="ECO:0000313" key="2">
    <source>
        <dbReference type="EMBL" id="PAV10632.1"/>
    </source>
</evidence>
<dbReference type="EMBL" id="LMVP01000550">
    <property type="protein sequence ID" value="PAV10632.1"/>
    <property type="molecule type" value="Genomic_DNA"/>
</dbReference>
<evidence type="ECO:0000256" key="1">
    <source>
        <dbReference type="SAM" id="MobiDB-lite"/>
    </source>
</evidence>
<reference evidence="2 3" key="1">
    <citation type="journal article" date="2017" name="BMC Genomics">
        <title>Genomic analysis of methanogenic archaea reveals a shift towards energy conservation.</title>
        <authorList>
            <person name="Gilmore S.P."/>
            <person name="Henske J.K."/>
            <person name="Sexton J.A."/>
            <person name="Solomon K.V."/>
            <person name="Seppala S."/>
            <person name="Yoo J.I."/>
            <person name="Huyett L.M."/>
            <person name="Pressman A."/>
            <person name="Cogan J.Z."/>
            <person name="Kivenson V."/>
            <person name="Peng X."/>
            <person name="Tan Y."/>
            <person name="Valentine D.L."/>
            <person name="O'Malley M.A."/>
        </authorList>
    </citation>
    <scope>NUCLEOTIDE SEQUENCE [LARGE SCALE GENOMIC DNA]</scope>
    <source>
        <strain evidence="2 3">MC-15</strain>
    </source>
</reference>
<evidence type="ECO:0000313" key="3">
    <source>
        <dbReference type="Proteomes" id="UP000218164"/>
    </source>
</evidence>
<name>A0A2A2HMM5_9EURY</name>
<proteinExistence type="predicted"/>
<dbReference type="Proteomes" id="UP000218164">
    <property type="component" value="Unassembled WGS sequence"/>
</dbReference>
<sequence length="114" mass="12916">MPEHQQIQQSKKTNTILQKRTTPISQTPFSNPYSIIQRAKTNPKSLTHADIVQLQRTIGNRAVGRLLLSIGNSPTIQQSTVQRQEIPKEEETCSSCMQRQEVRVATSSNKFQII</sequence>
<organism evidence="2 3">
    <name type="scientific">Methanosarcina spelaei</name>
    <dbReference type="NCBI Taxonomy" id="1036679"/>
    <lineage>
        <taxon>Archaea</taxon>
        <taxon>Methanobacteriati</taxon>
        <taxon>Methanobacteriota</taxon>
        <taxon>Stenosarchaea group</taxon>
        <taxon>Methanomicrobia</taxon>
        <taxon>Methanosarcinales</taxon>
        <taxon>Methanosarcinaceae</taxon>
        <taxon>Methanosarcina</taxon>
    </lineage>
</organism>
<accession>A0A2A2HMM5</accession>
<gene>
    <name evidence="2" type="ORF">ASJ81_12750</name>
</gene>
<feature type="region of interest" description="Disordered" evidence="1">
    <location>
        <begin position="1"/>
        <end position="30"/>
    </location>
</feature>
<protein>
    <submittedName>
        <fullName evidence="2">Uncharacterized protein</fullName>
    </submittedName>
</protein>
<dbReference type="AlphaFoldDB" id="A0A2A2HMM5"/>
<comment type="caution">
    <text evidence="2">The sequence shown here is derived from an EMBL/GenBank/DDBJ whole genome shotgun (WGS) entry which is preliminary data.</text>
</comment>
<keyword evidence="3" id="KW-1185">Reference proteome</keyword>